<protein>
    <submittedName>
        <fullName evidence="3">Uncharacterized conserved protein YbjT, contains NAD(P)-binding and DUF2867 domains</fullName>
    </submittedName>
    <submittedName>
        <fullName evidence="2">Uncharacterized protein YbjT (DUF2867 family)</fullName>
    </submittedName>
</protein>
<dbReference type="Pfam" id="PF13460">
    <property type="entry name" value="NAD_binding_10"/>
    <property type="match status" value="1"/>
</dbReference>
<dbReference type="EMBL" id="RBXX01000002">
    <property type="protein sequence ID" value="RKT86807.1"/>
    <property type="molecule type" value="Genomic_DNA"/>
</dbReference>
<dbReference type="InterPro" id="IPR051604">
    <property type="entry name" value="Ergot_Alk_Oxidoreductase"/>
</dbReference>
<accession>A0A1I5EGR4</accession>
<dbReference type="Proteomes" id="UP000270697">
    <property type="component" value="Unassembled WGS sequence"/>
</dbReference>
<dbReference type="OrthoDB" id="3207931at2"/>
<evidence type="ECO:0000313" key="3">
    <source>
        <dbReference type="EMBL" id="SFO10553.1"/>
    </source>
</evidence>
<dbReference type="RefSeq" id="WP_093155608.1">
    <property type="nucleotide sequence ID" value="NZ_FOUP01000009.1"/>
</dbReference>
<evidence type="ECO:0000313" key="5">
    <source>
        <dbReference type="Proteomes" id="UP000270697"/>
    </source>
</evidence>
<dbReference type="AlphaFoldDB" id="A0A1I5EGR4"/>
<evidence type="ECO:0000313" key="4">
    <source>
        <dbReference type="Proteomes" id="UP000199398"/>
    </source>
</evidence>
<gene>
    <name evidence="2" type="ORF">ATL45_5186</name>
    <name evidence="3" type="ORF">SAMN05421805_109152</name>
</gene>
<dbReference type="PANTHER" id="PTHR43162">
    <property type="match status" value="1"/>
</dbReference>
<dbReference type="InterPro" id="IPR016040">
    <property type="entry name" value="NAD(P)-bd_dom"/>
</dbReference>
<organism evidence="3 4">
    <name type="scientific">Saccharopolyspora antimicrobica</name>
    <dbReference type="NCBI Taxonomy" id="455193"/>
    <lineage>
        <taxon>Bacteria</taxon>
        <taxon>Bacillati</taxon>
        <taxon>Actinomycetota</taxon>
        <taxon>Actinomycetes</taxon>
        <taxon>Pseudonocardiales</taxon>
        <taxon>Pseudonocardiaceae</taxon>
        <taxon>Saccharopolyspora</taxon>
    </lineage>
</organism>
<dbReference type="Gene3D" id="3.40.50.720">
    <property type="entry name" value="NAD(P)-binding Rossmann-like Domain"/>
    <property type="match status" value="1"/>
</dbReference>
<keyword evidence="5" id="KW-1185">Reference proteome</keyword>
<dbReference type="InterPro" id="IPR036291">
    <property type="entry name" value="NAD(P)-bd_dom_sf"/>
</dbReference>
<dbReference type="Gene3D" id="3.90.25.10">
    <property type="entry name" value="UDP-galactose 4-epimerase, domain 1"/>
    <property type="match status" value="1"/>
</dbReference>
<dbReference type="SUPFAM" id="SSF51735">
    <property type="entry name" value="NAD(P)-binding Rossmann-fold domains"/>
    <property type="match status" value="1"/>
</dbReference>
<feature type="domain" description="NAD(P)-binding" evidence="1">
    <location>
        <begin position="7"/>
        <end position="179"/>
    </location>
</feature>
<dbReference type="EMBL" id="FOUP01000009">
    <property type="protein sequence ID" value="SFO10553.1"/>
    <property type="molecule type" value="Genomic_DNA"/>
</dbReference>
<evidence type="ECO:0000313" key="2">
    <source>
        <dbReference type="EMBL" id="RKT86807.1"/>
    </source>
</evidence>
<dbReference type="STRING" id="455193.SAMN05421805_109152"/>
<proteinExistence type="predicted"/>
<reference evidence="3 4" key="1">
    <citation type="submission" date="2016-10" db="EMBL/GenBank/DDBJ databases">
        <authorList>
            <person name="de Groot N.N."/>
        </authorList>
    </citation>
    <scope>NUCLEOTIDE SEQUENCE [LARGE SCALE GENOMIC DNA]</scope>
    <source>
        <strain evidence="3 4">CPCC 201259</strain>
    </source>
</reference>
<evidence type="ECO:0000259" key="1">
    <source>
        <dbReference type="Pfam" id="PF13460"/>
    </source>
</evidence>
<dbReference type="PANTHER" id="PTHR43162:SF1">
    <property type="entry name" value="PRESTALK A DIFFERENTIATION PROTEIN A"/>
    <property type="match status" value="1"/>
</dbReference>
<sequence length="279" mass="29555">MTFLVTGATGSVGRHVVARLRDAGAQVRAVTRNPGTAGFPADVEVVAGDLDRPETLEPALAGIERAYLFPHDDATAFAELAKKAGVRRIVVLSSASAGIEYKREHNSDSHAWHLAVERAVEDSGIACTAIRPGSFASNSLLWADAIRSGSAVRSPYASAAQAPVHEADIAAVAATALLEDGHTGAKYTLSGPASITLAEQVRTIGEALGRQTSFEELTPEQGRAELLQNLPEDVVDMLLGYWAEAVDQPEPVLPTVEQVTGRPARTFAQWAADHVADFR</sequence>
<reference evidence="2 5" key="2">
    <citation type="submission" date="2018-10" db="EMBL/GenBank/DDBJ databases">
        <title>Sequencing the genomes of 1000 actinobacteria strains.</title>
        <authorList>
            <person name="Klenk H.-P."/>
        </authorList>
    </citation>
    <scope>NUCLEOTIDE SEQUENCE [LARGE SCALE GENOMIC DNA]</scope>
    <source>
        <strain evidence="2 5">DSM 45119</strain>
    </source>
</reference>
<dbReference type="Proteomes" id="UP000199398">
    <property type="component" value="Unassembled WGS sequence"/>
</dbReference>
<name>A0A1I5EGR4_9PSEU</name>